<dbReference type="InterPro" id="IPR002213">
    <property type="entry name" value="UDP_glucos_trans"/>
</dbReference>
<dbReference type="SUPFAM" id="SSF53756">
    <property type="entry name" value="UDP-Glycosyltransferase/glycogen phosphorylase"/>
    <property type="match status" value="1"/>
</dbReference>
<accession>A0A8I6WHD3</accession>
<dbReference type="Gramene" id="HORVU.MOREX.r3.1HG0067910.1">
    <property type="protein sequence ID" value="HORVU.MOREX.r3.1HG0067910.1.CDS1"/>
    <property type="gene ID" value="HORVU.MOREX.r3.1HG0067910"/>
</dbReference>
<proteinExistence type="inferred from homology"/>
<evidence type="ECO:0000256" key="3">
    <source>
        <dbReference type="RuleBase" id="RU003718"/>
    </source>
</evidence>
<reference evidence="5" key="2">
    <citation type="submission" date="2020-10" db="EMBL/GenBank/DDBJ databases">
        <authorList>
            <person name="Scholz U."/>
            <person name="Mascher M."/>
            <person name="Fiebig A."/>
        </authorList>
    </citation>
    <scope>NUCLEOTIDE SEQUENCE [LARGE SCALE GENOMIC DNA]</scope>
    <source>
        <strain evidence="5">cv. Morex</strain>
    </source>
</reference>
<dbReference type="OMA" id="VWNNAVA"/>
<dbReference type="Gene3D" id="3.40.50.2000">
    <property type="entry name" value="Glycogen Phosphorylase B"/>
    <property type="match status" value="2"/>
</dbReference>
<organism evidence="5 6">
    <name type="scientific">Hordeum vulgare subsp. vulgare</name>
    <name type="common">Domesticated barley</name>
    <dbReference type="NCBI Taxonomy" id="112509"/>
    <lineage>
        <taxon>Eukaryota</taxon>
        <taxon>Viridiplantae</taxon>
        <taxon>Streptophyta</taxon>
        <taxon>Embryophyta</taxon>
        <taxon>Tracheophyta</taxon>
        <taxon>Spermatophyta</taxon>
        <taxon>Magnoliopsida</taxon>
        <taxon>Liliopsida</taxon>
        <taxon>Poales</taxon>
        <taxon>Poaceae</taxon>
        <taxon>BOP clade</taxon>
        <taxon>Pooideae</taxon>
        <taxon>Triticodae</taxon>
        <taxon>Triticeae</taxon>
        <taxon>Hordeinae</taxon>
        <taxon>Hordeum</taxon>
    </lineage>
</organism>
<evidence type="ECO:0000313" key="5">
    <source>
        <dbReference type="EnsemblPlants" id="HORVU.MOREX.r3.1HG0067910.1.CDS1"/>
    </source>
</evidence>
<dbReference type="FunFam" id="3.40.50.2000:FF:000063">
    <property type="entry name" value="Glycosyltransferase"/>
    <property type="match status" value="1"/>
</dbReference>
<protein>
    <recommendedName>
        <fullName evidence="4">Glycosyltransferase</fullName>
        <ecNumber evidence="4">2.4.1.-</ecNumber>
    </recommendedName>
</protein>
<dbReference type="Proteomes" id="UP000011116">
    <property type="component" value="Chromosome 1H"/>
</dbReference>
<evidence type="ECO:0000256" key="1">
    <source>
        <dbReference type="ARBA" id="ARBA00009995"/>
    </source>
</evidence>
<dbReference type="PANTHER" id="PTHR48047">
    <property type="entry name" value="GLYCOSYLTRANSFERASE"/>
    <property type="match status" value="1"/>
</dbReference>
<dbReference type="SMR" id="A0A8I6WHD3"/>
<dbReference type="AlphaFoldDB" id="A0A8I6WHD3"/>
<dbReference type="PROSITE" id="PS00375">
    <property type="entry name" value="UDPGT"/>
    <property type="match status" value="1"/>
</dbReference>
<dbReference type="Pfam" id="PF00201">
    <property type="entry name" value="UDPGT"/>
    <property type="match status" value="1"/>
</dbReference>
<dbReference type="OrthoDB" id="5835829at2759"/>
<dbReference type="CDD" id="cd03784">
    <property type="entry name" value="GT1_Gtf-like"/>
    <property type="match status" value="1"/>
</dbReference>
<keyword evidence="3" id="KW-0328">Glycosyltransferase</keyword>
<comment type="similarity">
    <text evidence="1 3">Belongs to the UDP-glycosyltransferase family.</text>
</comment>
<dbReference type="EC" id="2.4.1.-" evidence="4"/>
<keyword evidence="2 3" id="KW-0808">Transferase</keyword>
<dbReference type="GeneID" id="123443484"/>
<evidence type="ECO:0000256" key="2">
    <source>
        <dbReference type="ARBA" id="ARBA00022679"/>
    </source>
</evidence>
<evidence type="ECO:0000256" key="4">
    <source>
        <dbReference type="RuleBase" id="RU362057"/>
    </source>
</evidence>
<dbReference type="RefSeq" id="XP_044975804.1">
    <property type="nucleotide sequence ID" value="XM_045119869.1"/>
</dbReference>
<evidence type="ECO:0000313" key="6">
    <source>
        <dbReference type="Proteomes" id="UP000011116"/>
    </source>
</evidence>
<dbReference type="GO" id="GO:0035251">
    <property type="term" value="F:UDP-glucosyltransferase activity"/>
    <property type="evidence" value="ECO:0000318"/>
    <property type="project" value="GO_Central"/>
</dbReference>
<gene>
    <name evidence="5" type="primary">LOC123443484</name>
</gene>
<dbReference type="EnsemblPlants" id="HORVU.MOREX.r3.1HG0067910.1">
    <property type="protein sequence ID" value="HORVU.MOREX.r3.1HG0067910.1.CDS1"/>
    <property type="gene ID" value="HORVU.MOREX.r3.1HG0067910"/>
</dbReference>
<reference evidence="6" key="1">
    <citation type="journal article" date="2012" name="Nature">
        <title>A physical, genetic and functional sequence assembly of the barley genome.</title>
        <authorList>
            <consortium name="The International Barley Genome Sequencing Consortium"/>
            <person name="Mayer K.F."/>
            <person name="Waugh R."/>
            <person name="Brown J.W."/>
            <person name="Schulman A."/>
            <person name="Langridge P."/>
            <person name="Platzer M."/>
            <person name="Fincher G.B."/>
            <person name="Muehlbauer G.J."/>
            <person name="Sato K."/>
            <person name="Close T.J."/>
            <person name="Wise R.P."/>
            <person name="Stein N."/>
        </authorList>
    </citation>
    <scope>NUCLEOTIDE SEQUENCE [LARGE SCALE GENOMIC DNA]</scope>
    <source>
        <strain evidence="6">cv. Morex</strain>
    </source>
</reference>
<name>A0A8I6WHD3_HORVV</name>
<keyword evidence="6" id="KW-1185">Reference proteome</keyword>
<dbReference type="InterPro" id="IPR035595">
    <property type="entry name" value="UDP_glycos_trans_CS"/>
</dbReference>
<dbReference type="KEGG" id="hvg:123443484"/>
<sequence length="490" mass="52464">MASREQVHADKLRILIVPFFATSHVGPHTDLAVRLAAVRPGTVEPTVAVTPANVSIVRSALDRHGSTMASRAVRIATYPFPEVGGLPPGVENLSTAGADAWRIEAAAIDEGLTRPAQEELVRKLSPDAVFTDVHFSWNSIIAGELGVPCVTFSVIGPFSNLVMHHLDGTVDSDSGNQEVTVPSLPGPKIRIPRAELPEFLRCTEKGDRFGNPIMAGLARCFGVVVNTFWDLESEYCELYARLGYVKRAYFVGPVSLPLPQAGASADESPCICWLDSLPRCSVVYVCFGTYASISGDQLRELALGLEASGKPFLWVLRAEGWAPPAGWEERVGKRGMLVRGWTPQTAILAHPAVGAFLTHCGSSSLLEAAAAGVPMLTWPLVFDQFIEERLVTDVLKVGGKVWDGPRSTTEDEREMVPADAVARAVARFMEPGGTGEAARGRAQELAVKAHAAVSDGGSSSCDLRRLIDDLMETREAVAGGDTTASRAVEI</sequence>
<reference evidence="5" key="3">
    <citation type="submission" date="2022-01" db="UniProtKB">
        <authorList>
            <consortium name="EnsemblPlants"/>
        </authorList>
    </citation>
    <scope>IDENTIFICATION</scope>
    <source>
        <strain evidence="5">subsp. vulgare</strain>
    </source>
</reference>
<dbReference type="Gramene" id="HORVU.MOREX.r2.1HG0054350.1">
    <property type="protein sequence ID" value="HORVU.MOREX.r2.1HG0054350.1.CDS.1"/>
    <property type="gene ID" value="HORVU.MOREX.r2.1HG0054350"/>
</dbReference>
<dbReference type="PANTHER" id="PTHR48047:SF19">
    <property type="entry name" value="GLYCOSYLTRANSFERASE"/>
    <property type="match status" value="1"/>
</dbReference>